<dbReference type="GO" id="GO:0010468">
    <property type="term" value="P:regulation of gene expression"/>
    <property type="evidence" value="ECO:0007669"/>
    <property type="project" value="UniProtKB-ARBA"/>
</dbReference>
<dbReference type="SMART" id="SM00248">
    <property type="entry name" value="ANK"/>
    <property type="match status" value="2"/>
</dbReference>
<organism evidence="10 11">
    <name type="scientific">Zostera marina</name>
    <name type="common">Eelgrass</name>
    <dbReference type="NCBI Taxonomy" id="29655"/>
    <lineage>
        <taxon>Eukaryota</taxon>
        <taxon>Viridiplantae</taxon>
        <taxon>Streptophyta</taxon>
        <taxon>Embryophyta</taxon>
        <taxon>Tracheophyta</taxon>
        <taxon>Spermatophyta</taxon>
        <taxon>Magnoliopsida</taxon>
        <taxon>Liliopsida</taxon>
        <taxon>Zosteraceae</taxon>
        <taxon>Zostera</taxon>
    </lineage>
</organism>
<evidence type="ECO:0000256" key="5">
    <source>
        <dbReference type="ARBA" id="ARBA00023125"/>
    </source>
</evidence>
<dbReference type="InterPro" id="IPR000571">
    <property type="entry name" value="Znf_CCCH"/>
</dbReference>
<reference evidence="11" key="1">
    <citation type="journal article" date="2016" name="Nature">
        <title>The genome of the seagrass Zostera marina reveals angiosperm adaptation to the sea.</title>
        <authorList>
            <person name="Olsen J.L."/>
            <person name="Rouze P."/>
            <person name="Verhelst B."/>
            <person name="Lin Y.-C."/>
            <person name="Bayer T."/>
            <person name="Collen J."/>
            <person name="Dattolo E."/>
            <person name="De Paoli E."/>
            <person name="Dittami S."/>
            <person name="Maumus F."/>
            <person name="Michel G."/>
            <person name="Kersting A."/>
            <person name="Lauritano C."/>
            <person name="Lohaus R."/>
            <person name="Toepel M."/>
            <person name="Tonon T."/>
            <person name="Vanneste K."/>
            <person name="Amirebrahimi M."/>
            <person name="Brakel J."/>
            <person name="Bostroem C."/>
            <person name="Chovatia M."/>
            <person name="Grimwood J."/>
            <person name="Jenkins J.W."/>
            <person name="Jueterbock A."/>
            <person name="Mraz A."/>
            <person name="Stam W.T."/>
            <person name="Tice H."/>
            <person name="Bornberg-Bauer E."/>
            <person name="Green P.J."/>
            <person name="Pearson G.A."/>
            <person name="Procaccini G."/>
            <person name="Duarte C.M."/>
            <person name="Schmutz J."/>
            <person name="Reusch T.B.H."/>
            <person name="Van de Peer Y."/>
        </authorList>
    </citation>
    <scope>NUCLEOTIDE SEQUENCE [LARGE SCALE GENOMIC DNA]</scope>
    <source>
        <strain evidence="11">cv. Finnish</strain>
    </source>
</reference>
<dbReference type="EMBL" id="LFYR01000709">
    <property type="protein sequence ID" value="KMZ70788.1"/>
    <property type="molecule type" value="Genomic_DNA"/>
</dbReference>
<keyword evidence="1 7" id="KW-0479">Metal-binding</keyword>
<comment type="caution">
    <text evidence="10">The sequence shown here is derived from an EMBL/GenBank/DDBJ whole genome shotgun (WGS) entry which is preliminary data.</text>
</comment>
<dbReference type="Gene3D" id="3.30.1370.210">
    <property type="match status" value="1"/>
</dbReference>
<keyword evidence="4 7" id="KW-0862">Zinc</keyword>
<keyword evidence="5" id="KW-0238">DNA-binding</keyword>
<dbReference type="InterPro" id="IPR041367">
    <property type="entry name" value="Znf-CCCH_4"/>
</dbReference>
<evidence type="ECO:0000313" key="11">
    <source>
        <dbReference type="Proteomes" id="UP000036987"/>
    </source>
</evidence>
<keyword evidence="3 7" id="KW-0863">Zinc-finger</keyword>
<feature type="zinc finger region" description="C3H1-type" evidence="7">
    <location>
        <begin position="262"/>
        <end position="284"/>
    </location>
</feature>
<feature type="region of interest" description="Disordered" evidence="8">
    <location>
        <begin position="172"/>
        <end position="191"/>
    </location>
</feature>
<evidence type="ECO:0000256" key="1">
    <source>
        <dbReference type="ARBA" id="ARBA00022723"/>
    </source>
</evidence>
<feature type="compositionally biased region" description="Low complexity" evidence="8">
    <location>
        <begin position="484"/>
        <end position="495"/>
    </location>
</feature>
<dbReference type="PROSITE" id="PS50103">
    <property type="entry name" value="ZF_C3H1"/>
    <property type="match status" value="1"/>
</dbReference>
<dbReference type="Pfam" id="PF25512">
    <property type="entry name" value="zf-CCCH_AtC3H23"/>
    <property type="match status" value="1"/>
</dbReference>
<sequence length="666" mass="73391">MESPTTLDPTLLLEYAASDDLVSFRKAVEMDFRTIDVASKWYGRWSSQMGFQERTPLMVAALYGSVSVLEYILSFETTFPGTIHVNRRCGSDNSSALHLAVSGASPVYFKIVKLLLDAKADVSLLDSSGRTPIHVVPRQKPCLGKMKSAVELALGGGHGYFDGLEGEIPTSTPSLVNPKQQKVTSPGAGGLGLGEKKEYPVDATLPDIKSGVCGTDEFRMYTFKVKPCSRAYSHDWTECPFVHPGENARRRDPRKYHYSCVPCPEFRKGSCRNGDACEYAHGVFESWLHPAQYRTRLCKDETGCNRRVCFFAHKTEELRPLYNSVVSSPRSPANLPSLDLSSAAAMLMNQQTPLSPSSSSALAAAVWLNQNTGTPTSQLPSSRLKSAMNARDMDYEFDLLGLDGSAKKQVQNQNFIDEIGNLSSRSMNMDYGVDFFGSPESNPLSPLTNHSLKQSPSLSQFQSPPSSIQKQLLSNYNNGGGNIPSSPSTRSSSPSFGLDHKLASAIINSRASSFAKRSQSFVDRGVGNRQVIGSTQSQANSDWGSPSGKLDWGIQGEELNKLRKSASFAFRKNEKAIPASQLDDEPDVSWVQSIVKDGPMFENGYVEDEREKMQRNQQQMMMLMMMNKKKQFHLNSGAGEFHPGDSFASWNPDQIQIHLDQEQMVA</sequence>
<feature type="compositionally biased region" description="Low complexity" evidence="8">
    <location>
        <begin position="451"/>
        <end position="471"/>
    </location>
</feature>
<dbReference type="InterPro" id="IPR002110">
    <property type="entry name" value="Ankyrin_rpt"/>
</dbReference>
<dbReference type="PROSITE" id="PS50088">
    <property type="entry name" value="ANK_REPEAT"/>
    <property type="match status" value="1"/>
</dbReference>
<dbReference type="Proteomes" id="UP000036987">
    <property type="component" value="Unassembled WGS sequence"/>
</dbReference>
<keyword evidence="6" id="KW-0040">ANK repeat</keyword>
<evidence type="ECO:0000256" key="8">
    <source>
        <dbReference type="SAM" id="MobiDB-lite"/>
    </source>
</evidence>
<dbReference type="InterPro" id="IPR057444">
    <property type="entry name" value="Znf-CCCH_AtC3H23-like"/>
</dbReference>
<gene>
    <name evidence="10" type="ORF">ZOSMA_193G00190</name>
</gene>
<feature type="repeat" description="ANK" evidence="6">
    <location>
        <begin position="92"/>
        <end position="127"/>
    </location>
</feature>
<dbReference type="STRING" id="29655.A0A0K9PNZ2"/>
<dbReference type="InterPro" id="IPR045234">
    <property type="entry name" value="Unkempt-like"/>
</dbReference>
<dbReference type="PANTHER" id="PTHR14493:SF87">
    <property type="entry name" value="ZINC FINGER CCCH DOMAIN-CONTAINING PROTEIN 66"/>
    <property type="match status" value="1"/>
</dbReference>
<dbReference type="OrthoDB" id="410307at2759"/>
<feature type="domain" description="C3H1-type" evidence="9">
    <location>
        <begin position="262"/>
        <end position="284"/>
    </location>
</feature>
<dbReference type="OMA" id="IDVASKW"/>
<evidence type="ECO:0000256" key="7">
    <source>
        <dbReference type="PROSITE-ProRule" id="PRU00723"/>
    </source>
</evidence>
<dbReference type="GO" id="GO:0008270">
    <property type="term" value="F:zinc ion binding"/>
    <property type="evidence" value="ECO:0007669"/>
    <property type="project" value="UniProtKB-KW"/>
</dbReference>
<dbReference type="AlphaFoldDB" id="A0A0K9PNZ2"/>
<dbReference type="PANTHER" id="PTHR14493">
    <property type="entry name" value="UNKEMPT FAMILY MEMBER"/>
    <property type="match status" value="1"/>
</dbReference>
<dbReference type="SUPFAM" id="SSF48403">
    <property type="entry name" value="Ankyrin repeat"/>
    <property type="match status" value="1"/>
</dbReference>
<feature type="region of interest" description="Disordered" evidence="8">
    <location>
        <begin position="442"/>
        <end position="496"/>
    </location>
</feature>
<evidence type="ECO:0000259" key="9">
    <source>
        <dbReference type="PROSITE" id="PS50103"/>
    </source>
</evidence>
<feature type="compositionally biased region" description="Polar residues" evidence="8">
    <location>
        <begin position="172"/>
        <end position="184"/>
    </location>
</feature>
<evidence type="ECO:0000256" key="6">
    <source>
        <dbReference type="PROSITE-ProRule" id="PRU00023"/>
    </source>
</evidence>
<dbReference type="GO" id="GO:0003677">
    <property type="term" value="F:DNA binding"/>
    <property type="evidence" value="ECO:0007669"/>
    <property type="project" value="UniProtKB-KW"/>
</dbReference>
<dbReference type="InterPro" id="IPR036770">
    <property type="entry name" value="Ankyrin_rpt-contain_sf"/>
</dbReference>
<dbReference type="SMART" id="SM00356">
    <property type="entry name" value="ZnF_C3H1"/>
    <property type="match status" value="2"/>
</dbReference>
<protein>
    <submittedName>
        <fullName evidence="10">Zinc finger CCCH domain-containing protein</fullName>
    </submittedName>
</protein>
<dbReference type="Gene3D" id="1.25.40.20">
    <property type="entry name" value="Ankyrin repeat-containing domain"/>
    <property type="match status" value="1"/>
</dbReference>
<dbReference type="Pfam" id="PF12796">
    <property type="entry name" value="Ank_2"/>
    <property type="match status" value="1"/>
</dbReference>
<name>A0A0K9PNZ2_ZOSMR</name>
<evidence type="ECO:0000313" key="10">
    <source>
        <dbReference type="EMBL" id="KMZ70788.1"/>
    </source>
</evidence>
<proteinExistence type="predicted"/>
<keyword evidence="2" id="KW-0677">Repeat</keyword>
<keyword evidence="11" id="KW-1185">Reference proteome</keyword>
<evidence type="ECO:0000256" key="2">
    <source>
        <dbReference type="ARBA" id="ARBA00022737"/>
    </source>
</evidence>
<dbReference type="FunFam" id="3.30.1370.210:FF:000009">
    <property type="entry name" value="Zinc finger CCCH domain-containing protein 66"/>
    <property type="match status" value="1"/>
</dbReference>
<evidence type="ECO:0000256" key="4">
    <source>
        <dbReference type="ARBA" id="ARBA00022833"/>
    </source>
</evidence>
<accession>A0A0K9PNZ2</accession>
<evidence type="ECO:0000256" key="3">
    <source>
        <dbReference type="ARBA" id="ARBA00022771"/>
    </source>
</evidence>
<dbReference type="Pfam" id="PF18044">
    <property type="entry name" value="zf-CCCH_4"/>
    <property type="match status" value="1"/>
</dbReference>